<protein>
    <recommendedName>
        <fullName evidence="3">GNAT family N-acetyltransferase</fullName>
    </recommendedName>
</protein>
<name>A0A948TEV9_9GAMM</name>
<comment type="caution">
    <text evidence="1">The sequence shown here is derived from an EMBL/GenBank/DDBJ whole genome shotgun (WGS) entry which is preliminary data.</text>
</comment>
<organism evidence="1 2">
    <name type="scientific">Candidatus Anaerobiospirillum pullicola</name>
    <dbReference type="NCBI Taxonomy" id="2838451"/>
    <lineage>
        <taxon>Bacteria</taxon>
        <taxon>Pseudomonadati</taxon>
        <taxon>Pseudomonadota</taxon>
        <taxon>Gammaproteobacteria</taxon>
        <taxon>Aeromonadales</taxon>
        <taxon>Succinivibrionaceae</taxon>
        <taxon>Anaerobiospirillum</taxon>
    </lineage>
</organism>
<evidence type="ECO:0008006" key="3">
    <source>
        <dbReference type="Google" id="ProtNLM"/>
    </source>
</evidence>
<evidence type="ECO:0000313" key="1">
    <source>
        <dbReference type="EMBL" id="MBU3843780.1"/>
    </source>
</evidence>
<reference evidence="1" key="2">
    <citation type="submission" date="2021-04" db="EMBL/GenBank/DDBJ databases">
        <authorList>
            <person name="Gilroy R."/>
        </authorList>
    </citation>
    <scope>NUCLEOTIDE SEQUENCE</scope>
    <source>
        <strain evidence="1">378</strain>
    </source>
</reference>
<gene>
    <name evidence="1" type="ORF">H9847_02755</name>
</gene>
<dbReference type="InterPro" id="IPR016181">
    <property type="entry name" value="Acyl_CoA_acyltransferase"/>
</dbReference>
<reference evidence="1" key="1">
    <citation type="journal article" date="2021" name="PeerJ">
        <title>Extensive microbial diversity within the chicken gut microbiome revealed by metagenomics and culture.</title>
        <authorList>
            <person name="Gilroy R."/>
            <person name="Ravi A."/>
            <person name="Getino M."/>
            <person name="Pursley I."/>
            <person name="Horton D.L."/>
            <person name="Alikhan N.F."/>
            <person name="Baker D."/>
            <person name="Gharbi K."/>
            <person name="Hall N."/>
            <person name="Watson M."/>
            <person name="Adriaenssens E.M."/>
            <person name="Foster-Nyarko E."/>
            <person name="Jarju S."/>
            <person name="Secka A."/>
            <person name="Antonio M."/>
            <person name="Oren A."/>
            <person name="Chaudhuri R.R."/>
            <person name="La Ragione R."/>
            <person name="Hildebrand F."/>
            <person name="Pallen M.J."/>
        </authorList>
    </citation>
    <scope>NUCLEOTIDE SEQUENCE</scope>
    <source>
        <strain evidence="1">378</strain>
    </source>
</reference>
<dbReference type="EMBL" id="JAHLFE010000051">
    <property type="protein sequence ID" value="MBU3843780.1"/>
    <property type="molecule type" value="Genomic_DNA"/>
</dbReference>
<evidence type="ECO:0000313" key="2">
    <source>
        <dbReference type="Proteomes" id="UP000733611"/>
    </source>
</evidence>
<proteinExistence type="predicted"/>
<dbReference type="Proteomes" id="UP000733611">
    <property type="component" value="Unassembled WGS sequence"/>
</dbReference>
<dbReference type="AlphaFoldDB" id="A0A948TEV9"/>
<dbReference type="SUPFAM" id="SSF55729">
    <property type="entry name" value="Acyl-CoA N-acyltransferases (Nat)"/>
    <property type="match status" value="1"/>
</dbReference>
<sequence>MRIRPTTQADLPFLDALFDGCRVYMAAEGNPTQWDETYPTAKVVAQDITAGTGYVCVNEHDEVIGSFALASYEEQYDKIYDGHWHYDEPYVVVHRMGTLPRQGAGRFIFTELMAKHPYIRVDTHDSNATMRRLLTSLGFAYCGKVTYEGWGERVCYDWHQ</sequence>
<accession>A0A948TEV9</accession>
<dbReference type="Gene3D" id="3.40.630.30">
    <property type="match status" value="1"/>
</dbReference>